<dbReference type="Gene3D" id="2.40.128.20">
    <property type="match status" value="1"/>
</dbReference>
<dbReference type="GO" id="GO:0030682">
    <property type="term" value="P:symbiont-mediated perturbation of host defenses"/>
    <property type="evidence" value="ECO:0007669"/>
    <property type="project" value="InterPro"/>
</dbReference>
<organism evidence="2">
    <name type="scientific">Ixodes ricinus</name>
    <name type="common">Common tick</name>
    <name type="synonym">Acarus ricinus</name>
    <dbReference type="NCBI Taxonomy" id="34613"/>
    <lineage>
        <taxon>Eukaryota</taxon>
        <taxon>Metazoa</taxon>
        <taxon>Ecdysozoa</taxon>
        <taxon>Arthropoda</taxon>
        <taxon>Chelicerata</taxon>
        <taxon>Arachnida</taxon>
        <taxon>Acari</taxon>
        <taxon>Parasitiformes</taxon>
        <taxon>Ixodida</taxon>
        <taxon>Ixodoidea</taxon>
        <taxon>Ixodidae</taxon>
        <taxon>Ixodinae</taxon>
        <taxon>Ixodes</taxon>
    </lineage>
</organism>
<dbReference type="AlphaFoldDB" id="V5H9K9"/>
<accession>V5H9K9</accession>
<dbReference type="EMBL" id="GANP01014800">
    <property type="protein sequence ID" value="JAB69668.1"/>
    <property type="molecule type" value="mRNA"/>
</dbReference>
<dbReference type="SUPFAM" id="SSF50814">
    <property type="entry name" value="Lipocalins"/>
    <property type="match status" value="1"/>
</dbReference>
<protein>
    <submittedName>
        <fullName evidence="2">Putative secreted protein</fullName>
    </submittedName>
</protein>
<feature type="signal peptide" evidence="1">
    <location>
        <begin position="1"/>
        <end position="21"/>
    </location>
</feature>
<evidence type="ECO:0000256" key="1">
    <source>
        <dbReference type="SAM" id="SignalP"/>
    </source>
</evidence>
<sequence>MTTGLFVFCFILAGAIFSSHAADVQTSPLNASWAFLNGSYYMKYRDYYNDWVFSNFNCASRWGGRDKRPGDPIKIRYMTKNYDKDPFGHEYEILVLFYRDEIDKFYYNMWRHGKEQKRQLIYLSLEEQCHVTKTYYNESNSGCTMWMGYYKVDDNPPKKCQKAYDRCGGSTVVQYKKECKSHY</sequence>
<name>V5H9K9_IXORI</name>
<reference evidence="2" key="1">
    <citation type="journal article" date="2015" name="Sci. Rep.">
        <title>Tissue- and time-dependent transcription in Ixodes ricinus salivary glands and midguts when blood feeding on the vertebrate host.</title>
        <authorList>
            <person name="Kotsyfakis M."/>
            <person name="Schwarz A."/>
            <person name="Erhart J."/>
            <person name="Ribeiro J.M."/>
        </authorList>
    </citation>
    <scope>NUCLEOTIDE SEQUENCE</scope>
    <source>
        <tissue evidence="2">Salivary gland and midgut</tissue>
    </source>
</reference>
<proteinExistence type="evidence at transcript level"/>
<dbReference type="Pfam" id="PF02098">
    <property type="entry name" value="His_binding"/>
    <property type="match status" value="1"/>
</dbReference>
<feature type="chain" id="PRO_5004735471" evidence="1">
    <location>
        <begin position="22"/>
        <end position="183"/>
    </location>
</feature>
<dbReference type="GO" id="GO:0043176">
    <property type="term" value="F:amine binding"/>
    <property type="evidence" value="ECO:0007669"/>
    <property type="project" value="InterPro"/>
</dbReference>
<evidence type="ECO:0000313" key="2">
    <source>
        <dbReference type="EMBL" id="JAB69668.1"/>
    </source>
</evidence>
<keyword evidence="1" id="KW-0732">Signal</keyword>
<dbReference type="InterPro" id="IPR002970">
    <property type="entry name" value="Tick_his-bd"/>
</dbReference>
<dbReference type="InterPro" id="IPR012674">
    <property type="entry name" value="Calycin"/>
</dbReference>